<dbReference type="PANTHER" id="PTHR33077:SF90">
    <property type="entry name" value="PROTEIN TIFY 7"/>
    <property type="match status" value="1"/>
</dbReference>
<comment type="similarity">
    <text evidence="1 4">Belongs to the TIFY/JAZ family.</text>
</comment>
<keyword evidence="2 4" id="KW-1184">Jasmonic acid signaling pathway</keyword>
<evidence type="ECO:0000259" key="6">
    <source>
        <dbReference type="PROSITE" id="PS51320"/>
    </source>
</evidence>
<dbReference type="InterPro" id="IPR010399">
    <property type="entry name" value="Tify_dom"/>
</dbReference>
<organism evidence="7 8">
    <name type="scientific">Vanilla planifolia</name>
    <name type="common">Vanilla</name>
    <dbReference type="NCBI Taxonomy" id="51239"/>
    <lineage>
        <taxon>Eukaryota</taxon>
        <taxon>Viridiplantae</taxon>
        <taxon>Streptophyta</taxon>
        <taxon>Embryophyta</taxon>
        <taxon>Tracheophyta</taxon>
        <taxon>Spermatophyta</taxon>
        <taxon>Magnoliopsida</taxon>
        <taxon>Liliopsida</taxon>
        <taxon>Asparagales</taxon>
        <taxon>Orchidaceae</taxon>
        <taxon>Vanilloideae</taxon>
        <taxon>Vanilleae</taxon>
        <taxon>Vanilla</taxon>
    </lineage>
</organism>
<feature type="domain" description="Tify" evidence="6">
    <location>
        <begin position="187"/>
        <end position="222"/>
    </location>
</feature>
<evidence type="ECO:0000256" key="1">
    <source>
        <dbReference type="ARBA" id="ARBA00008614"/>
    </source>
</evidence>
<evidence type="ECO:0000256" key="4">
    <source>
        <dbReference type="RuleBase" id="RU369065"/>
    </source>
</evidence>
<dbReference type="GO" id="GO:0031347">
    <property type="term" value="P:regulation of defense response"/>
    <property type="evidence" value="ECO:0007669"/>
    <property type="project" value="UniProtKB-UniRule"/>
</dbReference>
<reference evidence="7 8" key="1">
    <citation type="journal article" date="2020" name="Nat. Food">
        <title>A phased Vanilla planifolia genome enables genetic improvement of flavour and production.</title>
        <authorList>
            <person name="Hasing T."/>
            <person name="Tang H."/>
            <person name="Brym M."/>
            <person name="Khazi F."/>
            <person name="Huang T."/>
            <person name="Chambers A.H."/>
        </authorList>
    </citation>
    <scope>NUCLEOTIDE SEQUENCE [LARGE SCALE GENOMIC DNA]</scope>
    <source>
        <tissue evidence="7">Leaf</tissue>
    </source>
</reference>
<keyword evidence="4" id="KW-0539">Nucleus</keyword>
<accession>A0A835UEI1</accession>
<dbReference type="PANTHER" id="PTHR33077">
    <property type="entry name" value="PROTEIN TIFY 4A-RELATED-RELATED"/>
    <property type="match status" value="1"/>
</dbReference>
<dbReference type="EMBL" id="JADCNL010000012">
    <property type="protein sequence ID" value="KAG0458333.1"/>
    <property type="molecule type" value="Genomic_DNA"/>
</dbReference>
<sequence>MERDFLGIGRKDSGDLLKGDCLESAIGSAVEWPLLNKISALQLCSSLNTVQEKPKNPLFDQNSLQPIPKVVAFEANHKTSASQALPQKCFNLERYGMQNFSNPTSLNQDMSNYCVSAHHAHDARFPVVLHNSDPIASKSPFFPVHDSSSGPALTVTSVKPFGNGYASNNPWVGSAVGVCAPRKVMKPQGSTAQLTIFYAGSVNVYEDVPLEKAQTIMLMANEAYKTTANAVNPKTETLELPLAKGSLSDALRVAQTPNPVNNYKMSSCSSVPSTLALASHIENQFDTSSIPTNAMIGAKGNEAPIQASQNDPSKSSSTSMCATTASTILPRAVPQARKASLARFLEKRKERANTAMPYSIVDKMPLKNSTMSDAATSSSKSSSAHASVSSNQDSWFTGEAKKSDCNDRTPNTKLEM</sequence>
<comment type="subcellular location">
    <subcellularLocation>
        <location evidence="4">Nucleus</location>
    </subcellularLocation>
</comment>
<evidence type="ECO:0000256" key="5">
    <source>
        <dbReference type="SAM" id="MobiDB-lite"/>
    </source>
</evidence>
<dbReference type="Pfam" id="PF06200">
    <property type="entry name" value="tify"/>
    <property type="match status" value="1"/>
</dbReference>
<evidence type="ECO:0000256" key="2">
    <source>
        <dbReference type="ARBA" id="ARBA00022819"/>
    </source>
</evidence>
<dbReference type="SMART" id="SM00979">
    <property type="entry name" value="TIFY"/>
    <property type="match status" value="1"/>
</dbReference>
<dbReference type="GO" id="GO:0009611">
    <property type="term" value="P:response to wounding"/>
    <property type="evidence" value="ECO:0007669"/>
    <property type="project" value="UniProtKB-UniRule"/>
</dbReference>
<gene>
    <name evidence="7" type="ORF">HPP92_023490</name>
</gene>
<dbReference type="AlphaFoldDB" id="A0A835UEI1"/>
<evidence type="ECO:0000313" key="8">
    <source>
        <dbReference type="Proteomes" id="UP000636800"/>
    </source>
</evidence>
<dbReference type="Pfam" id="PF09425">
    <property type="entry name" value="Jas_motif"/>
    <property type="match status" value="1"/>
</dbReference>
<dbReference type="InterPro" id="IPR018467">
    <property type="entry name" value="CCT_CS"/>
</dbReference>
<keyword evidence="3" id="KW-0832">Ubl conjugation</keyword>
<feature type="compositionally biased region" description="Low complexity" evidence="5">
    <location>
        <begin position="370"/>
        <end position="390"/>
    </location>
</feature>
<name>A0A835UEI1_VANPL</name>
<evidence type="ECO:0000313" key="7">
    <source>
        <dbReference type="EMBL" id="KAG0458333.1"/>
    </source>
</evidence>
<dbReference type="Proteomes" id="UP000636800">
    <property type="component" value="Chromosome 12"/>
</dbReference>
<comment type="domain">
    <text evidence="4">The jas domain is required for interaction with COI1.</text>
</comment>
<keyword evidence="8" id="KW-1185">Reference proteome</keyword>
<comment type="caution">
    <text evidence="7">The sequence shown here is derived from an EMBL/GenBank/DDBJ whole genome shotgun (WGS) entry which is preliminary data.</text>
</comment>
<protein>
    <recommendedName>
        <fullName evidence="4">Protein TIFY</fullName>
    </recommendedName>
    <alternativeName>
        <fullName evidence="4">Jasmonate ZIM domain-containing protein</fullName>
    </alternativeName>
</protein>
<dbReference type="GO" id="GO:2000022">
    <property type="term" value="P:regulation of jasmonic acid mediated signaling pathway"/>
    <property type="evidence" value="ECO:0007669"/>
    <property type="project" value="UniProtKB-UniRule"/>
</dbReference>
<evidence type="ECO:0000256" key="3">
    <source>
        <dbReference type="ARBA" id="ARBA00022843"/>
    </source>
</evidence>
<feature type="region of interest" description="Disordered" evidence="5">
    <location>
        <begin position="370"/>
        <end position="416"/>
    </location>
</feature>
<dbReference type="InterPro" id="IPR040390">
    <property type="entry name" value="TIFY/JAZ"/>
</dbReference>
<comment type="function">
    <text evidence="4">Repressor of jasmonate responses.</text>
</comment>
<dbReference type="PROSITE" id="PS51320">
    <property type="entry name" value="TIFY"/>
    <property type="match status" value="1"/>
</dbReference>
<proteinExistence type="inferred from homology"/>
<dbReference type="GO" id="GO:0005634">
    <property type="term" value="C:nucleus"/>
    <property type="evidence" value="ECO:0007669"/>
    <property type="project" value="UniProtKB-SubCell"/>
</dbReference>